<sequence>MSRPQFISLRCPLLSSSRRIPTPKYLRQIPSVRHASTAPSAPRRFISSTLFVAGGVLLVAYYYDSRSLLHEHVVMPLVRLGSDPEQGHKLAIRLLSMDKWARPRDMGVDDASLQTELFGQTITNPIGIAAGFDKDADAIDGLFDLGFGYVEVGSVTPEPQPGNPKPRFFRLEEDAAAINRYGFNSLGHGHTLAQLRSRLVSFAKSHPSLFPSPLPLNPLPPAGIPRSLRPGQLLAVNLGKNKTSPADSNEDYIKGVKLLGPYADVIVINVSSPNTPGLRALQGREILKGLLSDVVKTRNDLKHQSGLPKIAVKVASDLSEDELADVAYAVRSSGVEGVIVSNTTIRRKELNLTSAYQDEVGGLSGKPLFPYALDSIKTLRPLLPPSIPLIGCGGVSTGEDALKMAQAGASLVQVYTSFGYRGVGTPRLIKDEITSTLSPTNSRWTSEIGKTWGNANMGWDENRLKNDAEHLKNEAKNLGDLLNRINEKEDLQTLIAQAESALGLGKGKDASTPTSTSGNDTGARDNLAGAQPGSEATSALEGSGVTRGLLEAGREQNIQTQPASAPERLIENTGNSAAPPSDGENAGASSIQEALSSTPVAVDLTPRVIVDRPVVPEVIVNERDNEWTQSVRSGQRRLV</sequence>
<dbReference type="KEGG" id="kdj:28964671"/>
<keyword evidence="11" id="KW-0496">Mitochondrion</keyword>
<evidence type="ECO:0000313" key="16">
    <source>
        <dbReference type="EMBL" id="WWC58428.1"/>
    </source>
</evidence>
<gene>
    <name evidence="15" type="ORF">I303_00972</name>
    <name evidence="16" type="ORF">I303_100968</name>
</gene>
<keyword evidence="12" id="KW-0175">Coiled coil</keyword>
<dbReference type="RefSeq" id="XP_018266992.1">
    <property type="nucleotide sequence ID" value="XM_018404338.1"/>
</dbReference>
<dbReference type="InterPro" id="IPR001295">
    <property type="entry name" value="Dihydroorotate_DH_CS"/>
</dbReference>
<evidence type="ECO:0000256" key="3">
    <source>
        <dbReference type="ARBA" id="ARBA00005359"/>
    </source>
</evidence>
<dbReference type="VEuPathDB" id="FungiDB:I303_00972"/>
<evidence type="ECO:0000256" key="4">
    <source>
        <dbReference type="ARBA" id="ARBA00012791"/>
    </source>
</evidence>
<dbReference type="InterPro" id="IPR050074">
    <property type="entry name" value="DHO_dehydrogenase"/>
</dbReference>
<protein>
    <recommendedName>
        <fullName evidence="5 11">Dihydroorotate dehydrogenase (quinone), mitochondrial</fullName>
        <shortName evidence="11">DHOdehase</shortName>
        <ecNumber evidence="4 11">1.3.5.2</ecNumber>
    </recommendedName>
</protein>
<dbReference type="Pfam" id="PF01180">
    <property type="entry name" value="DHO_dh"/>
    <property type="match status" value="1"/>
</dbReference>
<keyword evidence="6 11" id="KW-0285">Flavoprotein</keyword>
<dbReference type="InterPro" id="IPR005720">
    <property type="entry name" value="Dihydroorotate_DH_cat"/>
</dbReference>
<feature type="coiled-coil region" evidence="12">
    <location>
        <begin position="461"/>
        <end position="491"/>
    </location>
</feature>
<evidence type="ECO:0000256" key="5">
    <source>
        <dbReference type="ARBA" id="ARBA00017599"/>
    </source>
</evidence>
<dbReference type="EMBL" id="KI894027">
    <property type="protein sequence ID" value="OBR89150.1"/>
    <property type="molecule type" value="Genomic_DNA"/>
</dbReference>
<dbReference type="CDD" id="cd04738">
    <property type="entry name" value="DHOD_2_like"/>
    <property type="match status" value="1"/>
</dbReference>
<dbReference type="AlphaFoldDB" id="A0A1A6AGF2"/>
<keyword evidence="17" id="KW-1185">Reference proteome</keyword>
<proteinExistence type="inferred from homology"/>
<dbReference type="PANTHER" id="PTHR48109">
    <property type="entry name" value="DIHYDROOROTATE DEHYDROGENASE (QUINONE), MITOCHONDRIAL-RELATED"/>
    <property type="match status" value="1"/>
</dbReference>
<dbReference type="GO" id="GO:0106430">
    <property type="term" value="F:dihydroorotate dehydrogenase (quinone) activity"/>
    <property type="evidence" value="ECO:0007669"/>
    <property type="project" value="UniProtKB-EC"/>
</dbReference>
<dbReference type="NCBIfam" id="TIGR01036">
    <property type="entry name" value="pyrD_sub2"/>
    <property type="match status" value="1"/>
</dbReference>
<evidence type="ECO:0000256" key="13">
    <source>
        <dbReference type="SAM" id="MobiDB-lite"/>
    </source>
</evidence>
<dbReference type="PANTHER" id="PTHR48109:SF4">
    <property type="entry name" value="DIHYDROOROTATE DEHYDROGENASE (QUINONE), MITOCHONDRIAL"/>
    <property type="match status" value="1"/>
</dbReference>
<evidence type="ECO:0000259" key="14">
    <source>
        <dbReference type="Pfam" id="PF01180"/>
    </source>
</evidence>
<dbReference type="EC" id="1.3.5.2" evidence="4 11"/>
<dbReference type="GeneID" id="28964671"/>
<organism evidence="15">
    <name type="scientific">Kwoniella dejecticola CBS 10117</name>
    <dbReference type="NCBI Taxonomy" id="1296121"/>
    <lineage>
        <taxon>Eukaryota</taxon>
        <taxon>Fungi</taxon>
        <taxon>Dikarya</taxon>
        <taxon>Basidiomycota</taxon>
        <taxon>Agaricomycotina</taxon>
        <taxon>Tremellomycetes</taxon>
        <taxon>Tremellales</taxon>
        <taxon>Cryptococcaceae</taxon>
        <taxon>Kwoniella</taxon>
    </lineage>
</organism>
<dbReference type="GO" id="GO:0006207">
    <property type="term" value="P:'de novo' pyrimidine nucleobase biosynthetic process"/>
    <property type="evidence" value="ECO:0007669"/>
    <property type="project" value="InterPro"/>
</dbReference>
<feature type="compositionally biased region" description="Polar residues" evidence="13">
    <location>
        <begin position="511"/>
        <end position="520"/>
    </location>
</feature>
<name>A0A1A6AGF2_9TREE</name>
<comment type="pathway">
    <text evidence="2 11">Pyrimidine metabolism; UMP biosynthesis via de novo pathway; orotate from (S)-dihydroorotate (quinone route): step 1/1.</text>
</comment>
<dbReference type="EMBL" id="CP144530">
    <property type="protein sequence ID" value="WWC58428.1"/>
    <property type="molecule type" value="Genomic_DNA"/>
</dbReference>
<feature type="domain" description="Dihydroorotate dehydrogenase catalytic" evidence="14">
    <location>
        <begin position="113"/>
        <end position="437"/>
    </location>
</feature>
<evidence type="ECO:0000313" key="17">
    <source>
        <dbReference type="Proteomes" id="UP000078595"/>
    </source>
</evidence>
<evidence type="ECO:0000256" key="7">
    <source>
        <dbReference type="ARBA" id="ARBA00022643"/>
    </source>
</evidence>
<dbReference type="UniPathway" id="UPA00070">
    <property type="reaction ID" value="UER00946"/>
</dbReference>
<evidence type="ECO:0000256" key="8">
    <source>
        <dbReference type="ARBA" id="ARBA00023002"/>
    </source>
</evidence>
<reference evidence="16" key="3">
    <citation type="submission" date="2024-02" db="EMBL/GenBank/DDBJ databases">
        <title>Comparative genomics of Cryptococcus and Kwoniella reveals pathogenesis evolution and contrasting modes of karyotype evolution via chromosome fusion or intercentromeric recombination.</title>
        <authorList>
            <person name="Coelho M.A."/>
            <person name="David-Palma M."/>
            <person name="Shea T."/>
            <person name="Bowers K."/>
            <person name="McGinley-Smith S."/>
            <person name="Mohammad A.W."/>
            <person name="Gnirke A."/>
            <person name="Yurkov A.M."/>
            <person name="Nowrousian M."/>
            <person name="Sun S."/>
            <person name="Cuomo C.A."/>
            <person name="Heitman J."/>
        </authorList>
    </citation>
    <scope>NUCLEOTIDE SEQUENCE</scope>
    <source>
        <strain evidence="16">CBS 10117</strain>
    </source>
</reference>
<dbReference type="OrthoDB" id="14784at2759"/>
<dbReference type="PROSITE" id="PS00912">
    <property type="entry name" value="DHODEHASE_2"/>
    <property type="match status" value="1"/>
</dbReference>
<feature type="region of interest" description="Disordered" evidence="13">
    <location>
        <begin position="555"/>
        <end position="591"/>
    </location>
</feature>
<dbReference type="Proteomes" id="UP000078595">
    <property type="component" value="Chromosome 1"/>
</dbReference>
<evidence type="ECO:0000256" key="2">
    <source>
        <dbReference type="ARBA" id="ARBA00005161"/>
    </source>
</evidence>
<evidence type="ECO:0000256" key="11">
    <source>
        <dbReference type="RuleBase" id="RU361255"/>
    </source>
</evidence>
<feature type="region of interest" description="Disordered" evidence="13">
    <location>
        <begin position="504"/>
        <end position="542"/>
    </location>
</feature>
<reference evidence="16" key="2">
    <citation type="submission" date="2013-07" db="EMBL/GenBank/DDBJ databases">
        <authorList>
            <consortium name="The Broad Institute Genome Sequencing Platform"/>
            <person name="Cuomo C."/>
            <person name="Litvintseva A."/>
            <person name="Chen Y."/>
            <person name="Heitman J."/>
            <person name="Sun S."/>
            <person name="Springer D."/>
            <person name="Dromer F."/>
            <person name="Young S.K."/>
            <person name="Zeng Q."/>
            <person name="Gargeya S."/>
            <person name="Fitzgerald M."/>
            <person name="Abouelleil A."/>
            <person name="Alvarado L."/>
            <person name="Berlin A.M."/>
            <person name="Chapman S.B."/>
            <person name="Dewar J."/>
            <person name="Goldberg J."/>
            <person name="Griggs A."/>
            <person name="Gujja S."/>
            <person name="Hansen M."/>
            <person name="Howarth C."/>
            <person name="Imamovic A."/>
            <person name="Larimer J."/>
            <person name="McCowan C."/>
            <person name="Murphy C."/>
            <person name="Pearson M."/>
            <person name="Priest M."/>
            <person name="Roberts A."/>
            <person name="Saif S."/>
            <person name="Shea T."/>
            <person name="Sykes S."/>
            <person name="Wortman J."/>
            <person name="Nusbaum C."/>
            <person name="Birren B."/>
        </authorList>
    </citation>
    <scope>NUCLEOTIDE SEQUENCE</scope>
    <source>
        <strain evidence="16">CBS 10117</strain>
    </source>
</reference>
<accession>A0A1A6AGF2</accession>
<dbReference type="GO" id="GO:0044205">
    <property type="term" value="P:'de novo' UMP biosynthetic process"/>
    <property type="evidence" value="ECO:0007669"/>
    <property type="project" value="UniProtKB-UniPathway"/>
</dbReference>
<dbReference type="InterPro" id="IPR005719">
    <property type="entry name" value="Dihydroorotate_DH_2"/>
</dbReference>
<dbReference type="InterPro" id="IPR013785">
    <property type="entry name" value="Aldolase_TIM"/>
</dbReference>
<comment type="catalytic activity">
    <reaction evidence="10 11">
        <text>(S)-dihydroorotate + a quinone = orotate + a quinol</text>
        <dbReference type="Rhea" id="RHEA:30187"/>
        <dbReference type="ChEBI" id="CHEBI:24646"/>
        <dbReference type="ChEBI" id="CHEBI:30839"/>
        <dbReference type="ChEBI" id="CHEBI:30864"/>
        <dbReference type="ChEBI" id="CHEBI:132124"/>
        <dbReference type="EC" id="1.3.5.2"/>
    </reaction>
</comment>
<dbReference type="SUPFAM" id="SSF51395">
    <property type="entry name" value="FMN-linked oxidoreductases"/>
    <property type="match status" value="1"/>
</dbReference>
<keyword evidence="9" id="KW-0472">Membrane</keyword>
<evidence type="ECO:0000256" key="1">
    <source>
        <dbReference type="ARBA" id="ARBA00004370"/>
    </source>
</evidence>
<dbReference type="PROSITE" id="PS00911">
    <property type="entry name" value="DHODEHASE_1"/>
    <property type="match status" value="1"/>
</dbReference>
<comment type="cofactor">
    <cofactor evidence="11">
        <name>FMN</name>
        <dbReference type="ChEBI" id="CHEBI:58210"/>
    </cofactor>
    <text evidence="11">Binds 1 FMN per subunit.</text>
</comment>
<keyword evidence="8 11" id="KW-0560">Oxidoreductase</keyword>
<evidence type="ECO:0000256" key="6">
    <source>
        <dbReference type="ARBA" id="ARBA00022630"/>
    </source>
</evidence>
<dbReference type="GO" id="GO:0005743">
    <property type="term" value="C:mitochondrial inner membrane"/>
    <property type="evidence" value="ECO:0007669"/>
    <property type="project" value="UniProtKB-SubCell"/>
</dbReference>
<reference evidence="15" key="1">
    <citation type="submission" date="2013-07" db="EMBL/GenBank/DDBJ databases">
        <title>The Genome Sequence of Cryptococcus dejecticola CBS10117.</title>
        <authorList>
            <consortium name="The Broad Institute Genome Sequencing Platform"/>
            <person name="Cuomo C."/>
            <person name="Litvintseva A."/>
            <person name="Chen Y."/>
            <person name="Heitman J."/>
            <person name="Sun S."/>
            <person name="Springer D."/>
            <person name="Dromer F."/>
            <person name="Young S.K."/>
            <person name="Zeng Q."/>
            <person name="Gargeya S."/>
            <person name="Fitzgerald M."/>
            <person name="Abouelleil A."/>
            <person name="Alvarado L."/>
            <person name="Berlin A.M."/>
            <person name="Chapman S.B."/>
            <person name="Dewar J."/>
            <person name="Goldberg J."/>
            <person name="Griggs A."/>
            <person name="Gujja S."/>
            <person name="Hansen M."/>
            <person name="Howarth C."/>
            <person name="Imamovic A."/>
            <person name="Larimer J."/>
            <person name="McCowan C."/>
            <person name="Murphy C."/>
            <person name="Pearson M."/>
            <person name="Priest M."/>
            <person name="Roberts A."/>
            <person name="Saif S."/>
            <person name="Shea T."/>
            <person name="Sykes S."/>
            <person name="Wortman J."/>
            <person name="Nusbaum C."/>
            <person name="Birren B."/>
        </authorList>
    </citation>
    <scope>NUCLEOTIDE SEQUENCE [LARGE SCALE GENOMIC DNA]</scope>
    <source>
        <strain evidence="15">CBS 10117</strain>
    </source>
</reference>
<comment type="subcellular location">
    <subcellularLocation>
        <location evidence="1">Membrane</location>
    </subcellularLocation>
    <subcellularLocation>
        <location evidence="11">Mitochondrion inner membrane</location>
        <topology evidence="11">Single-pass membrane protein</topology>
    </subcellularLocation>
</comment>
<evidence type="ECO:0000256" key="10">
    <source>
        <dbReference type="ARBA" id="ARBA00048639"/>
    </source>
</evidence>
<comment type="similarity">
    <text evidence="3 11">Belongs to the dihydroorotate dehydrogenase family. Type 2 subfamily.</text>
</comment>
<evidence type="ECO:0000256" key="9">
    <source>
        <dbReference type="ARBA" id="ARBA00023136"/>
    </source>
</evidence>
<keyword evidence="11" id="KW-0999">Mitochondrion inner membrane</keyword>
<keyword evidence="7 11" id="KW-0288">FMN</keyword>
<dbReference type="Gene3D" id="3.20.20.70">
    <property type="entry name" value="Aldolase class I"/>
    <property type="match status" value="1"/>
</dbReference>
<evidence type="ECO:0000313" key="15">
    <source>
        <dbReference type="EMBL" id="OBR89150.1"/>
    </source>
</evidence>
<evidence type="ECO:0000256" key="12">
    <source>
        <dbReference type="SAM" id="Coils"/>
    </source>
</evidence>
<dbReference type="STRING" id="1296121.A0A1A6AGF2"/>